<evidence type="ECO:0000313" key="3">
    <source>
        <dbReference type="Proteomes" id="UP000177029"/>
    </source>
</evidence>
<keyword evidence="1" id="KW-0812">Transmembrane</keyword>
<comment type="caution">
    <text evidence="2">The sequence shown here is derived from an EMBL/GenBank/DDBJ whole genome shotgun (WGS) entry which is preliminary data.</text>
</comment>
<dbReference type="EMBL" id="MGIP01000010">
    <property type="protein sequence ID" value="OGM91506.1"/>
    <property type="molecule type" value="Genomic_DNA"/>
</dbReference>
<gene>
    <name evidence="2" type="ORF">A2755_00140</name>
</gene>
<protein>
    <submittedName>
        <fullName evidence="2">Uncharacterized protein</fullName>
    </submittedName>
</protein>
<dbReference type="STRING" id="1802555.A2755_00140"/>
<dbReference type="Proteomes" id="UP000177029">
    <property type="component" value="Unassembled WGS sequence"/>
</dbReference>
<organism evidence="2 3">
    <name type="scientific">Candidatus Wolfebacteria bacterium RIFCSPHIGHO2_01_FULL_48_22</name>
    <dbReference type="NCBI Taxonomy" id="1802555"/>
    <lineage>
        <taxon>Bacteria</taxon>
        <taxon>Candidatus Wolfeibacteriota</taxon>
    </lineage>
</organism>
<dbReference type="AlphaFoldDB" id="A0A1F8DSX9"/>
<name>A0A1F8DSX9_9BACT</name>
<sequence length="69" mass="7989">MWNRTKKHLPLLGLLLVLWLFYWFLLSAILPLECGFGCTKQDATILGLSTTAAILTAFIWHRIARRFNL</sequence>
<keyword evidence="1" id="KW-1133">Transmembrane helix</keyword>
<evidence type="ECO:0000256" key="1">
    <source>
        <dbReference type="SAM" id="Phobius"/>
    </source>
</evidence>
<accession>A0A1F8DSX9</accession>
<evidence type="ECO:0000313" key="2">
    <source>
        <dbReference type="EMBL" id="OGM91506.1"/>
    </source>
</evidence>
<keyword evidence="1" id="KW-0472">Membrane</keyword>
<proteinExistence type="predicted"/>
<reference evidence="2 3" key="1">
    <citation type="journal article" date="2016" name="Nat. Commun.">
        <title>Thousands of microbial genomes shed light on interconnected biogeochemical processes in an aquifer system.</title>
        <authorList>
            <person name="Anantharaman K."/>
            <person name="Brown C.T."/>
            <person name="Hug L.A."/>
            <person name="Sharon I."/>
            <person name="Castelle C.J."/>
            <person name="Probst A.J."/>
            <person name="Thomas B.C."/>
            <person name="Singh A."/>
            <person name="Wilkins M.J."/>
            <person name="Karaoz U."/>
            <person name="Brodie E.L."/>
            <person name="Williams K.H."/>
            <person name="Hubbard S.S."/>
            <person name="Banfield J.F."/>
        </authorList>
    </citation>
    <scope>NUCLEOTIDE SEQUENCE [LARGE SCALE GENOMIC DNA]</scope>
</reference>
<feature type="transmembrane region" description="Helical" evidence="1">
    <location>
        <begin position="45"/>
        <end position="63"/>
    </location>
</feature>